<gene>
    <name evidence="6" type="ORF">BO82DRAFT_105402</name>
</gene>
<dbReference type="STRING" id="1448315.A0A319C8Y2"/>
<evidence type="ECO:0000259" key="5">
    <source>
        <dbReference type="PROSITE" id="PS50217"/>
    </source>
</evidence>
<dbReference type="Proteomes" id="UP000248340">
    <property type="component" value="Unassembled WGS sequence"/>
</dbReference>
<protein>
    <recommendedName>
        <fullName evidence="5">BZIP domain-containing protein</fullName>
    </recommendedName>
</protein>
<accession>A0A319C8Y2</accession>
<dbReference type="VEuPathDB" id="FungiDB:BO82DRAFT_105402"/>
<feature type="domain" description="BZIP" evidence="5">
    <location>
        <begin position="154"/>
        <end position="217"/>
    </location>
</feature>
<dbReference type="GO" id="GO:0003700">
    <property type="term" value="F:DNA-binding transcription factor activity"/>
    <property type="evidence" value="ECO:0007669"/>
    <property type="project" value="InterPro"/>
</dbReference>
<dbReference type="PANTHER" id="PTHR19304">
    <property type="entry name" value="CYCLIC-AMP RESPONSE ELEMENT BINDING PROTEIN"/>
    <property type="match status" value="1"/>
</dbReference>
<evidence type="ECO:0000313" key="6">
    <source>
        <dbReference type="EMBL" id="PYH80610.1"/>
    </source>
</evidence>
<evidence type="ECO:0000256" key="4">
    <source>
        <dbReference type="ARBA" id="ARBA00023242"/>
    </source>
</evidence>
<dbReference type="EMBL" id="KZ821708">
    <property type="protein sequence ID" value="PYH80610.1"/>
    <property type="molecule type" value="Genomic_DNA"/>
</dbReference>
<evidence type="ECO:0000256" key="1">
    <source>
        <dbReference type="ARBA" id="ARBA00004123"/>
    </source>
</evidence>
<dbReference type="PROSITE" id="PS00036">
    <property type="entry name" value="BZIP_BASIC"/>
    <property type="match status" value="1"/>
</dbReference>
<dbReference type="InterPro" id="IPR051027">
    <property type="entry name" value="bZIP_transcription_factors"/>
</dbReference>
<dbReference type="InterPro" id="IPR004827">
    <property type="entry name" value="bZIP"/>
</dbReference>
<dbReference type="GeneID" id="37132496"/>
<dbReference type="Pfam" id="PF00170">
    <property type="entry name" value="bZIP_1"/>
    <property type="match status" value="1"/>
</dbReference>
<dbReference type="PROSITE" id="PS50217">
    <property type="entry name" value="BZIP"/>
    <property type="match status" value="1"/>
</dbReference>
<proteinExistence type="predicted"/>
<dbReference type="AlphaFoldDB" id="A0A319C8Y2"/>
<organism evidence="6 7">
    <name type="scientific">Aspergillus uvarum CBS 121591</name>
    <dbReference type="NCBI Taxonomy" id="1448315"/>
    <lineage>
        <taxon>Eukaryota</taxon>
        <taxon>Fungi</taxon>
        <taxon>Dikarya</taxon>
        <taxon>Ascomycota</taxon>
        <taxon>Pezizomycotina</taxon>
        <taxon>Eurotiomycetes</taxon>
        <taxon>Eurotiomycetidae</taxon>
        <taxon>Eurotiales</taxon>
        <taxon>Aspergillaceae</taxon>
        <taxon>Aspergillus</taxon>
        <taxon>Aspergillus subgen. Circumdati</taxon>
    </lineage>
</organism>
<dbReference type="SMART" id="SM00338">
    <property type="entry name" value="BRLZ"/>
    <property type="match status" value="1"/>
</dbReference>
<dbReference type="SUPFAM" id="SSF57959">
    <property type="entry name" value="Leucine zipper domain"/>
    <property type="match status" value="1"/>
</dbReference>
<dbReference type="InterPro" id="IPR046347">
    <property type="entry name" value="bZIP_sf"/>
</dbReference>
<name>A0A319C8Y2_9EURO</name>
<keyword evidence="4" id="KW-0539">Nucleus</keyword>
<keyword evidence="3" id="KW-0804">Transcription</keyword>
<dbReference type="RefSeq" id="XP_025490810.1">
    <property type="nucleotide sequence ID" value="XM_025629755.1"/>
</dbReference>
<keyword evidence="2" id="KW-0805">Transcription regulation</keyword>
<sequence length="251" mass="28287">MSPNSESCDATLPPSSEYEADLTYSSLWGIHGTILLDPSNKSAKAKQTSSTAENSFAVATHEHAQTQQQEPTALDSAFLQWISLNPTPPLSPSTQDYMKSGHRDLLLYPLSLLHSPNSEIISRDRVKDIDESSDCFLEFKGHVLYKRDTKVLNQQNRRLRLDRNRIAAKKSRKKKKEFTQHLVDQLKGLIQTQSQLRKELGSLRHEILDLEEETLRHAQCGDEILQGQSAKLADHLSKFSSSQQVPDIGIL</sequence>
<evidence type="ECO:0000313" key="7">
    <source>
        <dbReference type="Proteomes" id="UP000248340"/>
    </source>
</evidence>
<evidence type="ECO:0000256" key="2">
    <source>
        <dbReference type="ARBA" id="ARBA00023015"/>
    </source>
</evidence>
<keyword evidence="7" id="KW-1185">Reference proteome</keyword>
<reference evidence="6 7" key="1">
    <citation type="submission" date="2016-12" db="EMBL/GenBank/DDBJ databases">
        <title>The genomes of Aspergillus section Nigri reveals drivers in fungal speciation.</title>
        <authorList>
            <consortium name="DOE Joint Genome Institute"/>
            <person name="Vesth T.C."/>
            <person name="Nybo J."/>
            <person name="Theobald S."/>
            <person name="Brandl J."/>
            <person name="Frisvad J.C."/>
            <person name="Nielsen K.F."/>
            <person name="Lyhne E.K."/>
            <person name="Kogle M.E."/>
            <person name="Kuo A."/>
            <person name="Riley R."/>
            <person name="Clum A."/>
            <person name="Nolan M."/>
            <person name="Lipzen A."/>
            <person name="Salamov A."/>
            <person name="Henrissat B."/>
            <person name="Wiebenga A."/>
            <person name="De Vries R.P."/>
            <person name="Grigoriev I.V."/>
            <person name="Mortensen U.H."/>
            <person name="Andersen M.R."/>
            <person name="Baker S.E."/>
        </authorList>
    </citation>
    <scope>NUCLEOTIDE SEQUENCE [LARGE SCALE GENOMIC DNA]</scope>
    <source>
        <strain evidence="6 7">CBS 121591</strain>
    </source>
</reference>
<dbReference type="GO" id="GO:0005634">
    <property type="term" value="C:nucleus"/>
    <property type="evidence" value="ECO:0007669"/>
    <property type="project" value="UniProtKB-SubCell"/>
</dbReference>
<comment type="subcellular location">
    <subcellularLocation>
        <location evidence="1">Nucleus</location>
    </subcellularLocation>
</comment>
<evidence type="ECO:0000256" key="3">
    <source>
        <dbReference type="ARBA" id="ARBA00023163"/>
    </source>
</evidence>
<dbReference type="Gene3D" id="1.20.5.170">
    <property type="match status" value="1"/>
</dbReference>